<comment type="catalytic activity">
    <reaction evidence="7">
        <text>L-cysteinyl-[protein] + hexadecanoyl-CoA = S-hexadecanoyl-L-cysteinyl-[protein] + CoA</text>
        <dbReference type="Rhea" id="RHEA:36683"/>
        <dbReference type="Rhea" id="RHEA-COMP:10131"/>
        <dbReference type="Rhea" id="RHEA-COMP:11032"/>
        <dbReference type="ChEBI" id="CHEBI:29950"/>
        <dbReference type="ChEBI" id="CHEBI:57287"/>
        <dbReference type="ChEBI" id="CHEBI:57379"/>
        <dbReference type="ChEBI" id="CHEBI:74151"/>
        <dbReference type="EC" id="2.3.1.225"/>
    </reaction>
</comment>
<keyword evidence="6 7" id="KW-0012">Acyltransferase</keyword>
<keyword evidence="4 7" id="KW-1133">Transmembrane helix</keyword>
<dbReference type="GO" id="GO:0016020">
    <property type="term" value="C:membrane"/>
    <property type="evidence" value="ECO:0007669"/>
    <property type="project" value="UniProtKB-SubCell"/>
</dbReference>
<dbReference type="KEGG" id="acoc:108693889"/>
<dbReference type="EC" id="2.3.1.225" evidence="7"/>
<evidence type="ECO:0000256" key="5">
    <source>
        <dbReference type="ARBA" id="ARBA00023136"/>
    </source>
</evidence>
<feature type="transmembrane region" description="Helical" evidence="7">
    <location>
        <begin position="187"/>
        <end position="211"/>
    </location>
</feature>
<dbReference type="EMBL" id="KQ976407">
    <property type="protein sequence ID" value="KYM91421.1"/>
    <property type="molecule type" value="Genomic_DNA"/>
</dbReference>
<keyword evidence="10" id="KW-1185">Reference proteome</keyword>
<gene>
    <name evidence="9" type="ORF">ALC53_01489</name>
</gene>
<evidence type="ECO:0000256" key="6">
    <source>
        <dbReference type="ARBA" id="ARBA00023315"/>
    </source>
</evidence>
<feature type="transmembrane region" description="Helical" evidence="7">
    <location>
        <begin position="144"/>
        <end position="175"/>
    </location>
</feature>
<keyword evidence="5 7" id="KW-0472">Membrane</keyword>
<organism evidence="9 10">
    <name type="scientific">Atta colombica</name>
    <dbReference type="NCBI Taxonomy" id="520822"/>
    <lineage>
        <taxon>Eukaryota</taxon>
        <taxon>Metazoa</taxon>
        <taxon>Ecdysozoa</taxon>
        <taxon>Arthropoda</taxon>
        <taxon>Hexapoda</taxon>
        <taxon>Insecta</taxon>
        <taxon>Pterygota</taxon>
        <taxon>Neoptera</taxon>
        <taxon>Endopterygota</taxon>
        <taxon>Hymenoptera</taxon>
        <taxon>Apocrita</taxon>
        <taxon>Aculeata</taxon>
        <taxon>Formicoidea</taxon>
        <taxon>Formicidae</taxon>
        <taxon>Myrmicinae</taxon>
        <taxon>Atta</taxon>
    </lineage>
</organism>
<dbReference type="Proteomes" id="UP000078540">
    <property type="component" value="Unassembled WGS sequence"/>
</dbReference>
<evidence type="ECO:0000256" key="2">
    <source>
        <dbReference type="ARBA" id="ARBA00022679"/>
    </source>
</evidence>
<feature type="transmembrane region" description="Helical" evidence="7">
    <location>
        <begin position="310"/>
        <end position="340"/>
    </location>
</feature>
<dbReference type="OrthoDB" id="430659at2759"/>
<dbReference type="STRING" id="520822.A0A195BTJ3"/>
<proteinExistence type="inferred from homology"/>
<reference evidence="9 10" key="1">
    <citation type="submission" date="2015-09" db="EMBL/GenBank/DDBJ databases">
        <title>Atta colombica WGS genome.</title>
        <authorList>
            <person name="Nygaard S."/>
            <person name="Hu H."/>
            <person name="Boomsma J."/>
            <person name="Zhang G."/>
        </authorList>
    </citation>
    <scope>NUCLEOTIDE SEQUENCE [LARGE SCALE GENOMIC DNA]</scope>
    <source>
        <strain evidence="9">Treedump-2</strain>
        <tissue evidence="9">Whole body</tissue>
    </source>
</reference>
<evidence type="ECO:0000259" key="8">
    <source>
        <dbReference type="Pfam" id="PF01529"/>
    </source>
</evidence>
<feature type="transmembrane region" description="Helical" evidence="7">
    <location>
        <begin position="360"/>
        <end position="382"/>
    </location>
</feature>
<evidence type="ECO:0000313" key="10">
    <source>
        <dbReference type="Proteomes" id="UP000078540"/>
    </source>
</evidence>
<dbReference type="PANTHER" id="PTHR12246">
    <property type="entry name" value="PALMITOYLTRANSFERASE ZDHHC16"/>
    <property type="match status" value="1"/>
</dbReference>
<keyword evidence="3 7" id="KW-0812">Transmembrane</keyword>
<evidence type="ECO:0000256" key="3">
    <source>
        <dbReference type="ARBA" id="ARBA00022692"/>
    </source>
</evidence>
<keyword evidence="2 7" id="KW-0808">Transferase</keyword>
<comment type="similarity">
    <text evidence="7">Belongs to the DHHC palmitoyltransferase family.</text>
</comment>
<evidence type="ECO:0000313" key="9">
    <source>
        <dbReference type="EMBL" id="KYM91421.1"/>
    </source>
</evidence>
<evidence type="ECO:0000256" key="1">
    <source>
        <dbReference type="ARBA" id="ARBA00004141"/>
    </source>
</evidence>
<comment type="subcellular location">
    <subcellularLocation>
        <location evidence="1">Membrane</location>
        <topology evidence="1">Multi-pass membrane protein</topology>
    </subcellularLocation>
</comment>
<dbReference type="PROSITE" id="PS50216">
    <property type="entry name" value="DHHC"/>
    <property type="match status" value="1"/>
</dbReference>
<name>A0A195BTJ3_9HYME</name>
<dbReference type="InterPro" id="IPR001594">
    <property type="entry name" value="Palmitoyltrfase_DHHC"/>
</dbReference>
<dbReference type="GO" id="GO:0019706">
    <property type="term" value="F:protein-cysteine S-palmitoyltransferase activity"/>
    <property type="evidence" value="ECO:0007669"/>
    <property type="project" value="UniProtKB-EC"/>
</dbReference>
<protein>
    <recommendedName>
        <fullName evidence="7">Palmitoyltransferase</fullName>
        <ecNumber evidence="7">2.3.1.225</ecNumber>
    </recommendedName>
</protein>
<dbReference type="Pfam" id="PF01529">
    <property type="entry name" value="DHHC"/>
    <property type="match status" value="1"/>
</dbReference>
<comment type="domain">
    <text evidence="7">The DHHC domain is required for palmitoyltransferase activity.</text>
</comment>
<accession>A0A195BTJ3</accession>
<sequence>MQFRAIVPEILGEIERGQVEDTAKYSFCSQTEYPHAFDTFKWLSLALPAQRYRESRNPVLSPPAPPSPPSPVWLEDVNGAIRGSRSNLERFRRVYASCVIYASVKAPLPDHRRRSMTVCERLRNPCGWRAGAKQISVDAMLPLVVVPILAVIAAQAFLCTVAVFLVTPVFVYYLHHNFLRFLLRTKFFLMWTITSVLMMMLVFEISVVPLLEILPEENLVFMVCVVGGMWCGYKTKLNADASIQENAGVVDVLELGDGSGELCATCRRRIPPKAHHCRLCQTCILNREYHCKWLDCCVGSSNLRWYVSCLFFSAIAFIYGSNLTMTSVCHPFILIGTILLPDDCSDVYHQLDIALCFVSALYSLFVGLVLFCYLIYHLWLLYIGTTSNERRLDMKNQSDYRMLNVSQLFCCKT</sequence>
<feature type="transmembrane region" description="Helical" evidence="7">
    <location>
        <begin position="217"/>
        <end position="233"/>
    </location>
</feature>
<feature type="domain" description="Palmitoyltransferase DHHC" evidence="8">
    <location>
        <begin position="261"/>
        <end position="390"/>
    </location>
</feature>
<evidence type="ECO:0000256" key="4">
    <source>
        <dbReference type="ARBA" id="ARBA00022989"/>
    </source>
</evidence>
<dbReference type="InterPro" id="IPR039859">
    <property type="entry name" value="PFA4/ZDH16/20/ERF2-like"/>
</dbReference>
<evidence type="ECO:0000256" key="7">
    <source>
        <dbReference type="RuleBase" id="RU079119"/>
    </source>
</evidence>
<dbReference type="AlphaFoldDB" id="A0A195BTJ3"/>